<dbReference type="Proteomes" id="UP000715441">
    <property type="component" value="Unassembled WGS sequence"/>
</dbReference>
<organism evidence="1 2">
    <name type="scientific">Amycolatopsis acididurans</name>
    <dbReference type="NCBI Taxonomy" id="2724524"/>
    <lineage>
        <taxon>Bacteria</taxon>
        <taxon>Bacillati</taxon>
        <taxon>Actinomycetota</taxon>
        <taxon>Actinomycetes</taxon>
        <taxon>Pseudonocardiales</taxon>
        <taxon>Pseudonocardiaceae</taxon>
        <taxon>Amycolatopsis</taxon>
    </lineage>
</organism>
<keyword evidence="2" id="KW-1185">Reference proteome</keyword>
<dbReference type="RefSeq" id="WP_168515628.1">
    <property type="nucleotide sequence ID" value="NZ_JAAXLS010000008.1"/>
</dbReference>
<evidence type="ECO:0000313" key="2">
    <source>
        <dbReference type="Proteomes" id="UP000715441"/>
    </source>
</evidence>
<reference evidence="1 2" key="1">
    <citation type="submission" date="2020-04" db="EMBL/GenBank/DDBJ databases">
        <title>Novel species.</title>
        <authorList>
            <person name="Teo W.F.A."/>
            <person name="Lipun K."/>
            <person name="Srisuk N."/>
            <person name="Duangmal K."/>
        </authorList>
    </citation>
    <scope>NUCLEOTIDE SEQUENCE [LARGE SCALE GENOMIC DNA]</scope>
    <source>
        <strain evidence="1 2">K13G38</strain>
    </source>
</reference>
<gene>
    <name evidence="1" type="ORF">HFP15_14340</name>
</gene>
<dbReference type="EMBL" id="JAAXLS010000008">
    <property type="protein sequence ID" value="NKQ54063.1"/>
    <property type="molecule type" value="Genomic_DNA"/>
</dbReference>
<proteinExistence type="predicted"/>
<protein>
    <submittedName>
        <fullName evidence="1">Uncharacterized protein</fullName>
    </submittedName>
</protein>
<name>A0ABX1J2Q7_9PSEU</name>
<accession>A0ABX1J2Q7</accession>
<sequence length="137" mass="15320">MGWADLVADRSARRWLQGIAGRLESGWPALAEDPALWSAFEQHLSAAVHAIRCESELVPRTEPVTDLVLLAGHAHDVWTRAVDNGWEPPRVPADWNQREWTGLRILACYRLASLQPHGPRLTGAAAVVRPRIPKRVR</sequence>
<comment type="caution">
    <text evidence="1">The sequence shown here is derived from an EMBL/GenBank/DDBJ whole genome shotgun (WGS) entry which is preliminary data.</text>
</comment>
<dbReference type="Pfam" id="PF19939">
    <property type="entry name" value="DUF6401"/>
    <property type="match status" value="1"/>
</dbReference>
<dbReference type="InterPro" id="IPR045647">
    <property type="entry name" value="DUF6401"/>
</dbReference>
<evidence type="ECO:0000313" key="1">
    <source>
        <dbReference type="EMBL" id="NKQ54063.1"/>
    </source>
</evidence>